<feature type="region of interest" description="Disordered" evidence="1">
    <location>
        <begin position="840"/>
        <end position="864"/>
    </location>
</feature>
<accession>A0ABY7DKK3</accession>
<feature type="compositionally biased region" description="Low complexity" evidence="1">
    <location>
        <begin position="167"/>
        <end position="177"/>
    </location>
</feature>
<feature type="compositionally biased region" description="Polar residues" evidence="1">
    <location>
        <begin position="1010"/>
        <end position="1019"/>
    </location>
</feature>
<dbReference type="SMART" id="SM00735">
    <property type="entry name" value="ZM"/>
    <property type="match status" value="1"/>
</dbReference>
<evidence type="ECO:0000259" key="2">
    <source>
        <dbReference type="PROSITE" id="PS50106"/>
    </source>
</evidence>
<dbReference type="SUPFAM" id="SSF50156">
    <property type="entry name" value="PDZ domain-like"/>
    <property type="match status" value="1"/>
</dbReference>
<feature type="region of interest" description="Disordered" evidence="1">
    <location>
        <begin position="981"/>
        <end position="1019"/>
    </location>
</feature>
<feature type="compositionally biased region" description="Polar residues" evidence="1">
    <location>
        <begin position="341"/>
        <end position="391"/>
    </location>
</feature>
<dbReference type="InterPro" id="IPR031847">
    <property type="entry name" value="PDLI1-4/Zasp-like_mid"/>
</dbReference>
<feature type="compositionally biased region" description="Polar residues" evidence="1">
    <location>
        <begin position="539"/>
        <end position="556"/>
    </location>
</feature>
<feature type="compositionally biased region" description="Basic and acidic residues" evidence="1">
    <location>
        <begin position="745"/>
        <end position="760"/>
    </location>
</feature>
<feature type="compositionally biased region" description="Polar residues" evidence="1">
    <location>
        <begin position="118"/>
        <end position="131"/>
    </location>
</feature>
<evidence type="ECO:0000256" key="1">
    <source>
        <dbReference type="SAM" id="MobiDB-lite"/>
    </source>
</evidence>
<feature type="region of interest" description="Disordered" evidence="1">
    <location>
        <begin position="730"/>
        <end position="821"/>
    </location>
</feature>
<evidence type="ECO:0000313" key="4">
    <source>
        <dbReference type="Proteomes" id="UP001164746"/>
    </source>
</evidence>
<feature type="compositionally biased region" description="Polar residues" evidence="1">
    <location>
        <begin position="461"/>
        <end position="478"/>
    </location>
</feature>
<dbReference type="InterPro" id="IPR036034">
    <property type="entry name" value="PDZ_sf"/>
</dbReference>
<feature type="compositionally biased region" description="Polar residues" evidence="1">
    <location>
        <begin position="415"/>
        <end position="440"/>
    </location>
</feature>
<feature type="compositionally biased region" description="Pro residues" evidence="1">
    <location>
        <begin position="317"/>
        <end position="326"/>
    </location>
</feature>
<dbReference type="PROSITE" id="PS50106">
    <property type="entry name" value="PDZ"/>
    <property type="match status" value="1"/>
</dbReference>
<dbReference type="Pfam" id="PF00595">
    <property type="entry name" value="PDZ"/>
    <property type="match status" value="1"/>
</dbReference>
<dbReference type="SMART" id="SM00228">
    <property type="entry name" value="PDZ"/>
    <property type="match status" value="1"/>
</dbReference>
<feature type="compositionally biased region" description="Polar residues" evidence="1">
    <location>
        <begin position="270"/>
        <end position="309"/>
    </location>
</feature>
<feature type="compositionally biased region" description="Basic residues" evidence="1">
    <location>
        <begin position="656"/>
        <end position="666"/>
    </location>
</feature>
<proteinExistence type="predicted"/>
<sequence length="1019" mass="113891">MSFKTIAFVEKKLVYQSVTPGSVAASSNGIAPGDVVLKIGNVNATNITHNEAQEVITGATNILQLTIKKATAASAPVSPTSGSQFSSVNQNAASYAVQDDKYAFPDYRVGSGYQAYNNSNEPAGFNSQENSPYDMRQFEQTPPISGYSTLPVRSGNKQSTDGFRPVQPSQQQQQQPQNKYPYKSTSGIKLQLKPQTQSAPRQNEYSQPQYNDRGSYSQPMSPVQFMNGNRNESAYQRQTSVGQNRPDTNTGYPQSHFKKPTPFTPGYSGVNYQDANQQPPRLQRQTSSGNQAPSHVFESTISPGVQQGNYNPWSDDAPPPPPPPTNYQPDPYNRPYEQDAGRTQYTRQASNPQQASYGSSPYEQRQNDYNAYQSRQQPNYESNESPYQRQGSRPYEPQPPPQQYQRQPSNPNYYDQRSNQPMTPTRMQGQPSYSQEQQYGSPDPYSQQQQAYCRQQSREQPQQYARQTSRDQAQPMSRQHSRDQHIEPPTYTHPASPPGNQINTFDDVLSPFENFQNSNYCDKLFSRSPDNRGDIDSGLSMSSDTPRSNQSASYSPPQRYPTGYDDRSDGLLRPAPQAPPLPPVTPPPPPPPPPPSDWTPPQQQQQPPRRKLPPETPHSAQGEQQIPDAVLNTMMKHGGTQKPFAYIPSGDELKKFKEKARQRRQPRVMPRGYVGPDVEDEAQAEAQSPAMSKAKPGAMPNPDTGVYKHAQYNSPLRVYSSDNAKDAFNVQSGGMVDVSGVDNNTPERRESDIKESDVYKMCKTMDAQGKDDHVVSGKPQSEVDQSNYRDDVSRDRDTLSNDRDSLSRDSESRSSFSTPATRGQGLSFRVLQWLTDTVDDEDELDESGSNRPKKARDPLLRHNSVDDEMRFSGLHTKADIPSKAFHRLNRIAGGDKDQNRVGNYDEASIRYRGNHIPSPSFRLLQTLAKEDEMKNKAGSPSTRTTDSEDDGMPDKLNAEDMVDKRYVGGNIPSKSFRALKLHVEDEQKSGQKIKVGRPKSPQVPPKPQPTQIEAPSSEF</sequence>
<feature type="compositionally biased region" description="Pro residues" evidence="1">
    <location>
        <begin position="576"/>
        <end position="598"/>
    </location>
</feature>
<evidence type="ECO:0000313" key="3">
    <source>
        <dbReference type="EMBL" id="WAQ97116.1"/>
    </source>
</evidence>
<feature type="compositionally biased region" description="Low complexity" evidence="1">
    <location>
        <begin position="445"/>
        <end position="460"/>
    </location>
</feature>
<dbReference type="InterPro" id="IPR006643">
    <property type="entry name" value="Zasp-like_motif"/>
</dbReference>
<feature type="region of interest" description="Disordered" evidence="1">
    <location>
        <begin position="930"/>
        <end position="969"/>
    </location>
</feature>
<feature type="compositionally biased region" description="Basic and acidic residues" evidence="1">
    <location>
        <begin position="787"/>
        <end position="812"/>
    </location>
</feature>
<organism evidence="3 4">
    <name type="scientific">Mya arenaria</name>
    <name type="common">Soft-shell clam</name>
    <dbReference type="NCBI Taxonomy" id="6604"/>
    <lineage>
        <taxon>Eukaryota</taxon>
        <taxon>Metazoa</taxon>
        <taxon>Spiralia</taxon>
        <taxon>Lophotrochozoa</taxon>
        <taxon>Mollusca</taxon>
        <taxon>Bivalvia</taxon>
        <taxon>Autobranchia</taxon>
        <taxon>Heteroconchia</taxon>
        <taxon>Euheterodonta</taxon>
        <taxon>Imparidentia</taxon>
        <taxon>Neoheterodontei</taxon>
        <taxon>Myida</taxon>
        <taxon>Myoidea</taxon>
        <taxon>Myidae</taxon>
        <taxon>Mya</taxon>
    </lineage>
</organism>
<feature type="compositionally biased region" description="Basic and acidic residues" evidence="1">
    <location>
        <begin position="952"/>
        <end position="966"/>
    </location>
</feature>
<dbReference type="EMBL" id="CP111013">
    <property type="protein sequence ID" value="WAQ97116.1"/>
    <property type="molecule type" value="Genomic_DNA"/>
</dbReference>
<gene>
    <name evidence="3" type="ORF">MAR_029806</name>
</gene>
<dbReference type="Proteomes" id="UP001164746">
    <property type="component" value="Chromosome 2"/>
</dbReference>
<dbReference type="Gene3D" id="2.30.42.10">
    <property type="match status" value="1"/>
</dbReference>
<feature type="compositionally biased region" description="Polar residues" evidence="1">
    <location>
        <begin position="183"/>
        <end position="253"/>
    </location>
</feature>
<feature type="compositionally biased region" description="Basic and acidic residues" evidence="1">
    <location>
        <begin position="855"/>
        <end position="864"/>
    </location>
</feature>
<protein>
    <recommendedName>
        <fullName evidence="2">PDZ domain-containing protein</fullName>
    </recommendedName>
</protein>
<feature type="compositionally biased region" description="Polar residues" evidence="1">
    <location>
        <begin position="138"/>
        <end position="148"/>
    </location>
</feature>
<feature type="region of interest" description="Disordered" evidence="1">
    <location>
        <begin position="118"/>
        <end position="708"/>
    </location>
</feature>
<dbReference type="Pfam" id="PF15936">
    <property type="entry name" value="DUF4749"/>
    <property type="match status" value="1"/>
</dbReference>
<keyword evidence="4" id="KW-1185">Reference proteome</keyword>
<reference evidence="3" key="1">
    <citation type="submission" date="2022-11" db="EMBL/GenBank/DDBJ databases">
        <title>Centuries of genome instability and evolution in soft-shell clam transmissible cancer (bioRxiv).</title>
        <authorList>
            <person name="Hart S.F.M."/>
            <person name="Yonemitsu M.A."/>
            <person name="Giersch R.M."/>
            <person name="Beal B.F."/>
            <person name="Arriagada G."/>
            <person name="Davis B.W."/>
            <person name="Ostrander E.A."/>
            <person name="Goff S.P."/>
            <person name="Metzger M.J."/>
        </authorList>
    </citation>
    <scope>NUCLEOTIDE SEQUENCE</scope>
    <source>
        <strain evidence="3">MELC-2E11</strain>
        <tissue evidence="3">Siphon/mantle</tissue>
    </source>
</reference>
<feature type="domain" description="PDZ" evidence="2">
    <location>
        <begin position="1"/>
        <end position="71"/>
    </location>
</feature>
<feature type="compositionally biased region" description="Low complexity" evidence="1">
    <location>
        <begin position="403"/>
        <end position="414"/>
    </location>
</feature>
<name>A0ABY7DKK3_MYAAR</name>
<dbReference type="InterPro" id="IPR001478">
    <property type="entry name" value="PDZ"/>
</dbReference>